<evidence type="ECO:0000313" key="3">
    <source>
        <dbReference type="Proteomes" id="UP000740605"/>
    </source>
</evidence>
<evidence type="ECO:0000256" key="1">
    <source>
        <dbReference type="SAM" id="Phobius"/>
    </source>
</evidence>
<gene>
    <name evidence="2" type="ORF">J0P97_04275</name>
</gene>
<sequence>MAGYGHSSVTGLDERTLGRVDLLLFDADYPDASAALADSWRIAALASEPAMRDARDRIRANAVREVNERRDPRAARVLPATSWHRGCLAVAFLLAALAVGLATTLRPGLTVQVMLLPAGLCAALSVALLWWLEPRRANGSLWGTRLPAVLSLVCGLLWLFSAAVDLLARWGEIDGYRSLAPTAGLTLLVASGVAALFLWHRGRRSDRSGAQSGTARTTVDLIDSRDEPEVLDRLDGWWAIAGPAALLRDGARVRRVRIEVLARLALARIVPEPRARLARLEDPPVRWTERRR</sequence>
<dbReference type="EMBL" id="JAFLHG010000003">
    <property type="protein sequence ID" value="MBT8797288.1"/>
    <property type="molecule type" value="Genomic_DNA"/>
</dbReference>
<dbReference type="RefSeq" id="WP_215486533.1">
    <property type="nucleotide sequence ID" value="NZ_BAAAPJ010000003.1"/>
</dbReference>
<keyword evidence="1" id="KW-1133">Transmembrane helix</keyword>
<dbReference type="Proteomes" id="UP000740605">
    <property type="component" value="Unassembled WGS sequence"/>
</dbReference>
<protein>
    <submittedName>
        <fullName evidence="2">Uncharacterized protein</fullName>
    </submittedName>
</protein>
<organism evidence="2 3">
    <name type="scientific">Microbacterium flavum</name>
    <dbReference type="NCBI Taxonomy" id="415216"/>
    <lineage>
        <taxon>Bacteria</taxon>
        <taxon>Bacillati</taxon>
        <taxon>Actinomycetota</taxon>
        <taxon>Actinomycetes</taxon>
        <taxon>Micrococcales</taxon>
        <taxon>Microbacteriaceae</taxon>
        <taxon>Microbacterium</taxon>
    </lineage>
</organism>
<feature type="transmembrane region" description="Helical" evidence="1">
    <location>
        <begin position="86"/>
        <end position="105"/>
    </location>
</feature>
<feature type="transmembrane region" description="Helical" evidence="1">
    <location>
        <begin position="179"/>
        <end position="199"/>
    </location>
</feature>
<keyword evidence="1" id="KW-0812">Transmembrane</keyword>
<accession>A0ABS5XRX8</accession>
<keyword evidence="1" id="KW-0472">Membrane</keyword>
<evidence type="ECO:0000313" key="2">
    <source>
        <dbReference type="EMBL" id="MBT8797288.1"/>
    </source>
</evidence>
<reference evidence="2 3" key="1">
    <citation type="submission" date="2021-03" db="EMBL/GenBank/DDBJ databases">
        <title>Microbacterium pauli sp. nov., isolated from microfiltered milk.</title>
        <authorList>
            <person name="Bellassi P."/>
            <person name="Fontana A."/>
            <person name="Callegari M.L."/>
            <person name="Lorenzo M."/>
            <person name="Cappa F."/>
        </authorList>
    </citation>
    <scope>NUCLEOTIDE SEQUENCE [LARGE SCALE GENOMIC DNA]</scope>
    <source>
        <strain evidence="2 3">DSM 18909</strain>
    </source>
</reference>
<feature type="transmembrane region" description="Helical" evidence="1">
    <location>
        <begin position="144"/>
        <end position="167"/>
    </location>
</feature>
<proteinExistence type="predicted"/>
<feature type="transmembrane region" description="Helical" evidence="1">
    <location>
        <begin position="111"/>
        <end position="132"/>
    </location>
</feature>
<comment type="caution">
    <text evidence="2">The sequence shown here is derived from an EMBL/GenBank/DDBJ whole genome shotgun (WGS) entry which is preliminary data.</text>
</comment>
<name>A0ABS5XRX8_9MICO</name>
<keyword evidence="3" id="KW-1185">Reference proteome</keyword>